<keyword evidence="2" id="KW-1185">Reference proteome</keyword>
<evidence type="ECO:0000313" key="2">
    <source>
        <dbReference type="Proteomes" id="UP000218702"/>
    </source>
</evidence>
<gene>
    <name evidence="1" type="ORF">NIES806_26510</name>
</gene>
<dbReference type="Proteomes" id="UP000218702">
    <property type="component" value="Chromosome"/>
</dbReference>
<reference evidence="1 2" key="1">
    <citation type="submission" date="2017-06" db="EMBL/GenBank/DDBJ databases">
        <title>Genome sequencing of cyanobaciteial culture collection at National Institute for Environmental Studies (NIES).</title>
        <authorList>
            <person name="Hirose Y."/>
            <person name="Shimura Y."/>
            <person name="Fujisawa T."/>
            <person name="Nakamura Y."/>
            <person name="Kawachi M."/>
        </authorList>
    </citation>
    <scope>NUCLEOTIDE SEQUENCE [LARGE SCALE GENOMIC DNA]</scope>
    <source>
        <strain evidence="1 2">NIES-806</strain>
    </source>
</reference>
<accession>A0A1Z4V511</accession>
<protein>
    <submittedName>
        <fullName evidence="1">Uncharacterized protein</fullName>
    </submittedName>
</protein>
<dbReference type="KEGG" id="dcm:NIES806_26510"/>
<dbReference type="AlphaFoldDB" id="A0A1Z4V511"/>
<evidence type="ECO:0000313" key="1">
    <source>
        <dbReference type="EMBL" id="BAZ86439.1"/>
    </source>
</evidence>
<sequence length="44" mass="5125">MTYQAIDTLRFLDTEFDPYQKTCQVVKYITGVRSQDKNPLVARA</sequence>
<name>A0A1Z4V511_9CYAN</name>
<dbReference type="EMBL" id="AP018316">
    <property type="protein sequence ID" value="BAZ86439.1"/>
    <property type="molecule type" value="Genomic_DNA"/>
</dbReference>
<organism evidence="1 2">
    <name type="scientific">Dolichospermum compactum NIES-806</name>
    <dbReference type="NCBI Taxonomy" id="1973481"/>
    <lineage>
        <taxon>Bacteria</taxon>
        <taxon>Bacillati</taxon>
        <taxon>Cyanobacteriota</taxon>
        <taxon>Cyanophyceae</taxon>
        <taxon>Nostocales</taxon>
        <taxon>Aphanizomenonaceae</taxon>
        <taxon>Dolichospermum</taxon>
        <taxon>Dolichospermum compactum</taxon>
    </lineage>
</organism>
<proteinExistence type="predicted"/>